<feature type="compositionally biased region" description="Polar residues" evidence="1">
    <location>
        <begin position="1"/>
        <end position="25"/>
    </location>
</feature>
<feature type="compositionally biased region" description="Low complexity" evidence="1">
    <location>
        <begin position="347"/>
        <end position="358"/>
    </location>
</feature>
<gene>
    <name evidence="2" type="ORF">E2C01_060857</name>
</gene>
<reference evidence="2 3" key="1">
    <citation type="submission" date="2019-05" db="EMBL/GenBank/DDBJ databases">
        <title>Another draft genome of Portunus trituberculatus and its Hox gene families provides insights of decapod evolution.</title>
        <authorList>
            <person name="Jeong J.-H."/>
            <person name="Song I."/>
            <person name="Kim S."/>
            <person name="Choi T."/>
            <person name="Kim D."/>
            <person name="Ryu S."/>
            <person name="Kim W."/>
        </authorList>
    </citation>
    <scope>NUCLEOTIDE SEQUENCE [LARGE SCALE GENOMIC DNA]</scope>
    <source>
        <tissue evidence="2">Muscle</tissue>
    </source>
</reference>
<comment type="caution">
    <text evidence="2">The sequence shown here is derived from an EMBL/GenBank/DDBJ whole genome shotgun (WGS) entry which is preliminary data.</text>
</comment>
<name>A0A5B7HAL8_PORTR</name>
<dbReference type="AlphaFoldDB" id="A0A5B7HAL8"/>
<feature type="region of interest" description="Disordered" evidence="1">
    <location>
        <begin position="342"/>
        <end position="370"/>
    </location>
</feature>
<organism evidence="2 3">
    <name type="scientific">Portunus trituberculatus</name>
    <name type="common">Swimming crab</name>
    <name type="synonym">Neptunus trituberculatus</name>
    <dbReference type="NCBI Taxonomy" id="210409"/>
    <lineage>
        <taxon>Eukaryota</taxon>
        <taxon>Metazoa</taxon>
        <taxon>Ecdysozoa</taxon>
        <taxon>Arthropoda</taxon>
        <taxon>Crustacea</taxon>
        <taxon>Multicrustacea</taxon>
        <taxon>Malacostraca</taxon>
        <taxon>Eumalacostraca</taxon>
        <taxon>Eucarida</taxon>
        <taxon>Decapoda</taxon>
        <taxon>Pleocyemata</taxon>
        <taxon>Brachyura</taxon>
        <taxon>Eubrachyura</taxon>
        <taxon>Portunoidea</taxon>
        <taxon>Portunidae</taxon>
        <taxon>Portuninae</taxon>
        <taxon>Portunus</taxon>
    </lineage>
</organism>
<protein>
    <submittedName>
        <fullName evidence="2">Uncharacterized protein</fullName>
    </submittedName>
</protein>
<feature type="compositionally biased region" description="Basic residues" evidence="1">
    <location>
        <begin position="187"/>
        <end position="197"/>
    </location>
</feature>
<evidence type="ECO:0000313" key="2">
    <source>
        <dbReference type="EMBL" id="MPC66705.1"/>
    </source>
</evidence>
<feature type="region of interest" description="Disordered" evidence="1">
    <location>
        <begin position="1"/>
        <end position="32"/>
    </location>
</feature>
<dbReference type="EMBL" id="VSRR010025144">
    <property type="protein sequence ID" value="MPC66705.1"/>
    <property type="molecule type" value="Genomic_DNA"/>
</dbReference>
<evidence type="ECO:0000313" key="3">
    <source>
        <dbReference type="Proteomes" id="UP000324222"/>
    </source>
</evidence>
<proteinExistence type="predicted"/>
<evidence type="ECO:0000256" key="1">
    <source>
        <dbReference type="SAM" id="MobiDB-lite"/>
    </source>
</evidence>
<keyword evidence="3" id="KW-1185">Reference proteome</keyword>
<feature type="region of interest" description="Disordered" evidence="1">
    <location>
        <begin position="147"/>
        <end position="238"/>
    </location>
</feature>
<dbReference type="Proteomes" id="UP000324222">
    <property type="component" value="Unassembled WGS sequence"/>
</dbReference>
<sequence>MFPSGGSSSPLNTDESAHSSNSTPPIGSHEEPCGNSTCFPLLLKHWEDKVEAETTTKKNISISFSPAPDFSGAAQPSSFLNFNTRKIWKIKATSGPIHHCSSAPAHSSAPRQTFQPSTVTALRPFPQPNFISIQFLSYFSNTFHPPAQKTMKEPHPFRHKLPASPQCANHESFPEPLMQRNKSSTSKLRRNPPRKAKSFPYIVRGGDTGKISQKRNHKSSTASQRTRHKAPEKILPPHMTAPGLFNRDIIPEVIGKFNISKVPQLPDLSNIHIPEVPKLHMPELPRLNLPEIPKMPVPELPILNISEIPKIALPDFYQIFNIHPVSQSAPVFNHAYMESEKEECEVTAESSASTTESSDSPGVKSWEWDA</sequence>
<accession>A0A5B7HAL8</accession>